<reference evidence="5" key="1">
    <citation type="journal article" date="2019" name="Int. J. Syst. Evol. Microbiol.">
        <title>The Global Catalogue of Microorganisms (GCM) 10K type strain sequencing project: providing services to taxonomists for standard genome sequencing and annotation.</title>
        <authorList>
            <consortium name="The Broad Institute Genomics Platform"/>
            <consortium name="The Broad Institute Genome Sequencing Center for Infectious Disease"/>
            <person name="Wu L."/>
            <person name="Ma J."/>
        </authorList>
    </citation>
    <scope>NUCLEOTIDE SEQUENCE [LARGE SCALE GENOMIC DNA]</scope>
    <source>
        <strain evidence="5">CCM 7480</strain>
    </source>
</reference>
<dbReference type="Pfam" id="PF13558">
    <property type="entry name" value="SbcC_Walker_B"/>
    <property type="match status" value="1"/>
</dbReference>
<sequence>MRILRIAGRNLASLAGDFNVDFEAEPLASSGLFAISGPTGAGKSTLLDALCLALYGNTPRLPKSGGRGAGSLPDAGGESVSTFDPRNLLRRGTAEGYAEVDFVGNDGLRYRARWSVRRSRNKVGGLLQPPTMSLHRLPELAPLGATKTEAAQEIAQRVGLSFEQFTRSVLLAQNEFSAFLKTDENERGELLETLTGSAVYSEISKRAYERYKLEQEAVRRLSARLADQAPLAQEARAELDGAHAAAEEALQAVELRRTLLETQLRWHQERDRLRRGEAEAEAALADARARLETAGARRIHLATLDEVQTARPLMTELARLEKERVDTEAALANGQREVQRVQDAARQAVLEVQAAQDALQTQEAAQLAAAPQLDAAKALDATIATLVDAHRTATQQRDEAAAQSQEAQAALAQARERLDTTRAAEARSAAWIDAHRRLEALAAQWPQWDKLFARAEAAAQQERSSAARLAQAERTLVDAAARAAAAQEGVEAAAARIGQLDAARQAAQQALAGFDQGALLDERDALEGRRDALSSAEKIWHGLAAARQHLQRIDAERERSSAARETARAALAAASDAAPALAAASAQAEAALSAAELACAAKVEDLRATLVEGDPCPVCGSAEHPYAHPDVRLHAVLDALRQQVERQRTEVRANLSAQAARRAELAASEERLEALLEERPGLAEDAAMLEQAWNDHPLAPEAPGETRRADWFGAELNAVRDALRAIDLRQQAARKAAQARDAAQAAFDAGQAEHKRQQDGAQAARSAHQDAVHARQSLAEAAARDSALLAGLLAELDPVLSAACGDGWQDGWRADPAACHRERGAEVAAWQAQSEQLARHRTALAELDAAARDAGLRAEHAAKAAAAAQDAWARSEATLGERRRERAALFEGCPVQEVEEALRRRLAAARDALAARQGAANEAAQLETRIRTGIVQTGERIAALQDEARDAATKLADWLEDYAAHHDGLEPVENQAALASLLAVGAQWIAAERTELAELDGAVTKAATVLAERGRERLRHEESADPQAAARELDAVAAELETVSAERKTAHEQAAALRLQVAQDDERRVKAQAMLAEIERQQAIEARWGKLAELIGSADGKKFRNYAQQFTLEVLLGYANSHLSHLAKRYRLERVDNAGAPSLALLVRDHDMGGEIRSVNSLSGGESFLVSLALALGLASLSSNRVRVESLFIDEGFGSLDSATLGVAMDALDALQSMGRKVGVISHVHEMTERIAAKIQVRPNGGGSSAISVGV</sequence>
<feature type="region of interest" description="Disordered" evidence="2">
    <location>
        <begin position="744"/>
        <end position="772"/>
    </location>
</feature>
<dbReference type="InterPro" id="IPR027417">
    <property type="entry name" value="P-loop_NTPase"/>
</dbReference>
<feature type="coiled-coil region" evidence="1">
    <location>
        <begin position="658"/>
        <end position="685"/>
    </location>
</feature>
<keyword evidence="5" id="KW-1185">Reference proteome</keyword>
<organism evidence="4 5">
    <name type="scientific">Massilia haematophila</name>
    <dbReference type="NCBI Taxonomy" id="457923"/>
    <lineage>
        <taxon>Bacteria</taxon>
        <taxon>Pseudomonadati</taxon>
        <taxon>Pseudomonadota</taxon>
        <taxon>Betaproteobacteria</taxon>
        <taxon>Burkholderiales</taxon>
        <taxon>Oxalobacteraceae</taxon>
        <taxon>Telluria group</taxon>
        <taxon>Massilia</taxon>
    </lineage>
</organism>
<evidence type="ECO:0000259" key="3">
    <source>
        <dbReference type="Pfam" id="PF13476"/>
    </source>
</evidence>
<keyword evidence="1" id="KW-0175">Coiled coil</keyword>
<proteinExistence type="predicted"/>
<dbReference type="PANTHER" id="PTHR32114:SF2">
    <property type="entry name" value="ABC TRANSPORTER ABCH.3"/>
    <property type="match status" value="1"/>
</dbReference>
<dbReference type="Pfam" id="PF13476">
    <property type="entry name" value="AAA_23"/>
    <property type="match status" value="1"/>
</dbReference>
<feature type="domain" description="Rad50/SbcC-type AAA" evidence="3">
    <location>
        <begin position="9"/>
        <end position="219"/>
    </location>
</feature>
<feature type="coiled-coil region" evidence="1">
    <location>
        <begin position="397"/>
        <end position="424"/>
    </location>
</feature>
<dbReference type="InterPro" id="IPR038729">
    <property type="entry name" value="Rad50/SbcC_AAA"/>
</dbReference>
<accession>A0ABV7PJ96</accession>
<evidence type="ECO:0000313" key="4">
    <source>
        <dbReference type="EMBL" id="MFC3458607.1"/>
    </source>
</evidence>
<dbReference type="Gene3D" id="3.40.50.300">
    <property type="entry name" value="P-loop containing nucleotide triphosphate hydrolases"/>
    <property type="match status" value="2"/>
</dbReference>
<dbReference type="Proteomes" id="UP001595665">
    <property type="component" value="Unassembled WGS sequence"/>
</dbReference>
<dbReference type="SUPFAM" id="SSF52540">
    <property type="entry name" value="P-loop containing nucleoside triphosphate hydrolases"/>
    <property type="match status" value="1"/>
</dbReference>
<dbReference type="RefSeq" id="WP_379735063.1">
    <property type="nucleotide sequence ID" value="NZ_JBHRVV010000001.1"/>
</dbReference>
<dbReference type="EMBL" id="JBHRVV010000001">
    <property type="protein sequence ID" value="MFC3458607.1"/>
    <property type="molecule type" value="Genomic_DNA"/>
</dbReference>
<evidence type="ECO:0000313" key="5">
    <source>
        <dbReference type="Proteomes" id="UP001595665"/>
    </source>
</evidence>
<gene>
    <name evidence="4" type="ORF">ACFOPH_10165</name>
</gene>
<protein>
    <submittedName>
        <fullName evidence="4">AAA family ATPase</fullName>
    </submittedName>
</protein>
<dbReference type="PANTHER" id="PTHR32114">
    <property type="entry name" value="ABC TRANSPORTER ABCH.3"/>
    <property type="match status" value="1"/>
</dbReference>
<feature type="coiled-coil region" evidence="1">
    <location>
        <begin position="909"/>
        <end position="961"/>
    </location>
</feature>
<comment type="caution">
    <text evidence="4">The sequence shown here is derived from an EMBL/GenBank/DDBJ whole genome shotgun (WGS) entry which is preliminary data.</text>
</comment>
<evidence type="ECO:0000256" key="2">
    <source>
        <dbReference type="SAM" id="MobiDB-lite"/>
    </source>
</evidence>
<feature type="coiled-coil region" evidence="1">
    <location>
        <begin position="232"/>
        <end position="365"/>
    </location>
</feature>
<name>A0ABV7PJ96_9BURK</name>
<evidence type="ECO:0000256" key="1">
    <source>
        <dbReference type="SAM" id="Coils"/>
    </source>
</evidence>